<sequence length="1009" mass="113603">MSKEAMEEMEQRMLQLRRRRAELMLELETRKKMIEIVNERMTADRDEDVRTSPAPALPPVPPPASSLDGEEDVVEGRKSESMLLLESGYDDSEQRKKREAQAKAAKDRLRALNEERWKIMERQKELEDKLKPLETEQFRAKAVEVVNLPQAVNAIGSTLSSLEENIEDMRKQLVATDVLLREAAEDEPPLLSSQTLTQDIVRSDEERWMELTEEINRRLQQEALERAMRNSLKSMLQTVIKGIARDVGRRRTRRFLVLSCTDLPAPFLPLSPPSSPVADATFSHFWAARSSSNIIINALGRRRSENSEHHKQKLLKILEEFKDKRLSFQYTNVLSHPVLPSEEVKLLDDKKKRKKQKPEEEQKEETRQDETVLFLHSDLPAQPDDEEAIKRDKIYWSQVKLLPIYFNPDKSLNVLFAEPSPDSNKLAVVLVGSQVVKLFDVRHLPPVMIRSRAGWGVEIKELMWSKDSSCLLTLDHQSQVLLWSLRIDRIRGSCVEKGGRFSTPGMQQEHTFDPLVEVRGSGRARRMLAEELSSMFDVSDPNSFTATCVSLHSSITITGHQPSALMGLKGGMLVKLNSPKSSLAIFGACCAPPEIALSRGGGAVQRDAEVPKREYFVRHSQPVMYVSEFGHGEGVVSMDEGGLVVTWRYDRKSFSNLGWFLPSSAVKLNATHEVYVDDEGQEGSQTVLFTSTGSDMQARRRAGEEHEAKLRDLGVQGEPVETRSWKEGTLRQRVGEVRVYKGEQLDSESASFHLLKYDADGILVSHTSKKRTRQVITGRVLKAKIDVSGTLLVFMALMPPTSSSRPSLVIFKLDLRSSAFAPTQIEVEISDKSRKQVDVALKGGRLVGFDFDIAPPQGDSESQVVYVLAENKVMGFSLQTGMRILKPFEPRVLHRGRVLFERIRSVAKYSGMSIRSAPPTPEKLPGRHLPQEDEEPRVRRSYEHLIIITSSNSPVVYMYSAESRDSRMYRSTPLPRQREDGLATPSSAASLSAAASVASLASQTTQSSE</sequence>
<accession>A0A7S4P1L8</accession>
<keyword evidence="1" id="KW-0175">Coiled coil</keyword>
<feature type="compositionally biased region" description="Basic and acidic residues" evidence="2">
    <location>
        <begin position="38"/>
        <end position="50"/>
    </location>
</feature>
<reference evidence="3" key="1">
    <citation type="submission" date="2021-01" db="EMBL/GenBank/DDBJ databases">
        <authorList>
            <person name="Corre E."/>
            <person name="Pelletier E."/>
            <person name="Niang G."/>
            <person name="Scheremetjew M."/>
            <person name="Finn R."/>
            <person name="Kale V."/>
            <person name="Holt S."/>
            <person name="Cochrane G."/>
            <person name="Meng A."/>
            <person name="Brown T."/>
            <person name="Cohen L."/>
        </authorList>
    </citation>
    <scope>NUCLEOTIDE SEQUENCE</scope>
    <source>
        <strain evidence="3">CCMP 2712</strain>
    </source>
</reference>
<dbReference type="SUPFAM" id="SSF50978">
    <property type="entry name" value="WD40 repeat-like"/>
    <property type="match status" value="1"/>
</dbReference>
<feature type="compositionally biased region" description="Basic and acidic residues" evidence="2">
    <location>
        <begin position="357"/>
        <end position="369"/>
    </location>
</feature>
<protein>
    <submittedName>
        <fullName evidence="3">Uncharacterized protein</fullName>
    </submittedName>
</protein>
<name>A0A7S4P1L8_GUITH</name>
<evidence type="ECO:0000313" key="3">
    <source>
        <dbReference type="EMBL" id="CAE2320729.1"/>
    </source>
</evidence>
<dbReference type="EMBL" id="HBKN01034793">
    <property type="protein sequence ID" value="CAE2320729.1"/>
    <property type="molecule type" value="Transcribed_RNA"/>
</dbReference>
<feature type="region of interest" description="Disordered" evidence="2">
    <location>
        <begin position="348"/>
        <end position="369"/>
    </location>
</feature>
<evidence type="ECO:0000256" key="2">
    <source>
        <dbReference type="SAM" id="MobiDB-lite"/>
    </source>
</evidence>
<feature type="region of interest" description="Disordered" evidence="2">
    <location>
        <begin position="913"/>
        <end position="936"/>
    </location>
</feature>
<feature type="region of interest" description="Disordered" evidence="2">
    <location>
        <begin position="38"/>
        <end position="80"/>
    </location>
</feature>
<organism evidence="3">
    <name type="scientific">Guillardia theta</name>
    <name type="common">Cryptophyte</name>
    <name type="synonym">Cryptomonas phi</name>
    <dbReference type="NCBI Taxonomy" id="55529"/>
    <lineage>
        <taxon>Eukaryota</taxon>
        <taxon>Cryptophyceae</taxon>
        <taxon>Pyrenomonadales</taxon>
        <taxon>Geminigeraceae</taxon>
        <taxon>Guillardia</taxon>
    </lineage>
</organism>
<dbReference type="InterPro" id="IPR036322">
    <property type="entry name" value="WD40_repeat_dom_sf"/>
</dbReference>
<proteinExistence type="predicted"/>
<gene>
    <name evidence="3" type="ORF">GTHE00462_LOCUS27079</name>
</gene>
<feature type="region of interest" description="Disordered" evidence="2">
    <location>
        <begin position="966"/>
        <end position="987"/>
    </location>
</feature>
<dbReference type="AlphaFoldDB" id="A0A7S4P1L8"/>
<feature type="coiled-coil region" evidence="1">
    <location>
        <begin position="95"/>
        <end position="179"/>
    </location>
</feature>
<feature type="compositionally biased region" description="Pro residues" evidence="2">
    <location>
        <begin position="55"/>
        <end position="64"/>
    </location>
</feature>
<evidence type="ECO:0000256" key="1">
    <source>
        <dbReference type="SAM" id="Coils"/>
    </source>
</evidence>